<name>A0A182W941_9DIPT</name>
<dbReference type="VEuPathDB" id="VectorBase:AMIN006865"/>
<dbReference type="AlphaFoldDB" id="A0A182W941"/>
<reference evidence="3" key="1">
    <citation type="submission" date="2013-03" db="EMBL/GenBank/DDBJ databases">
        <title>The Genome Sequence of Anopheles minimus MINIMUS1.</title>
        <authorList>
            <consortium name="The Broad Institute Genomics Platform"/>
            <person name="Neafsey D.E."/>
            <person name="Walton C."/>
            <person name="Walker B."/>
            <person name="Young S.K."/>
            <person name="Zeng Q."/>
            <person name="Gargeya S."/>
            <person name="Fitzgerald M."/>
            <person name="Haas B."/>
            <person name="Abouelleil A."/>
            <person name="Allen A.W."/>
            <person name="Alvarado L."/>
            <person name="Arachchi H.M."/>
            <person name="Berlin A.M."/>
            <person name="Chapman S.B."/>
            <person name="Gainer-Dewar J."/>
            <person name="Goldberg J."/>
            <person name="Griggs A."/>
            <person name="Gujja S."/>
            <person name="Hansen M."/>
            <person name="Howarth C."/>
            <person name="Imamovic A."/>
            <person name="Ireland A."/>
            <person name="Larimer J."/>
            <person name="McCowan C."/>
            <person name="Murphy C."/>
            <person name="Pearson M."/>
            <person name="Poon T.W."/>
            <person name="Priest M."/>
            <person name="Roberts A."/>
            <person name="Saif S."/>
            <person name="Shea T."/>
            <person name="Sisk P."/>
            <person name="Sykes S."/>
            <person name="Wortman J."/>
            <person name="Nusbaum C."/>
            <person name="Birren B."/>
        </authorList>
    </citation>
    <scope>NUCLEOTIDE SEQUENCE [LARGE SCALE GENOMIC DNA]</scope>
    <source>
        <strain evidence="3">MINIMUS1</strain>
    </source>
</reference>
<feature type="compositionally biased region" description="Polar residues" evidence="1">
    <location>
        <begin position="180"/>
        <end position="193"/>
    </location>
</feature>
<feature type="compositionally biased region" description="Low complexity" evidence="1">
    <location>
        <begin position="101"/>
        <end position="115"/>
    </location>
</feature>
<feature type="region of interest" description="Disordered" evidence="1">
    <location>
        <begin position="210"/>
        <end position="229"/>
    </location>
</feature>
<evidence type="ECO:0000313" key="3">
    <source>
        <dbReference type="Proteomes" id="UP000075920"/>
    </source>
</evidence>
<feature type="region of interest" description="Disordered" evidence="1">
    <location>
        <begin position="345"/>
        <end position="364"/>
    </location>
</feature>
<keyword evidence="3" id="KW-1185">Reference proteome</keyword>
<evidence type="ECO:0000256" key="1">
    <source>
        <dbReference type="SAM" id="MobiDB-lite"/>
    </source>
</evidence>
<proteinExistence type="predicted"/>
<reference evidence="2" key="2">
    <citation type="submission" date="2020-05" db="UniProtKB">
        <authorList>
            <consortium name="EnsemblMetazoa"/>
        </authorList>
    </citation>
    <scope>IDENTIFICATION</scope>
    <source>
        <strain evidence="2">MINIMUS1</strain>
    </source>
</reference>
<dbReference type="Proteomes" id="UP000075920">
    <property type="component" value="Unassembled WGS sequence"/>
</dbReference>
<dbReference type="EnsemblMetazoa" id="AMIN006865-RA">
    <property type="protein sequence ID" value="AMIN006865-PA"/>
    <property type="gene ID" value="AMIN006865"/>
</dbReference>
<sequence>MVFASYNSASYLLPLDNDQSMSFYRNENRLFPTAIGPSAGGVAPPPGRNNSTTSGNDMSITDMLTAAYHHEMQQQHPAVGGSGGGASAGNINAGDCPFGRVQSPAAQQQHQSHQQQQLPVQQYHRFGGSVAMCDDFQPVGYFNGSSNGYYGFVPSLAATGGGGGDAGHSSNNNGLPGAAVNNNRHPPATATNVNGHLSAIDFHGNQHHISCNDAGEQNNNNNNNDDGGDMFNVEAYRAQQKVRKRKECNQSQQQEDEEMDTNVQLTAVGQQYPKRRKTDTDQNGGLVFPATTNGPFPGSNSGVSYQHNVEIHEPAIDEMECQDQPTQQHPAVTLQPTANGFHTVGIHQPAGQQTTSKRTDRRTDGRTDDLIRLSKWNVDGKIGHRRDVLLNSFIDARDDRVVTTCPASVPGLPVCLDRTGRFEKGGHGSDLDLFHSLHGTGGGYR</sequence>
<protein>
    <submittedName>
        <fullName evidence="2">Uncharacterized protein</fullName>
    </submittedName>
</protein>
<feature type="region of interest" description="Disordered" evidence="1">
    <location>
        <begin position="76"/>
        <end position="115"/>
    </location>
</feature>
<evidence type="ECO:0000313" key="2">
    <source>
        <dbReference type="EnsemblMetazoa" id="AMIN006865-PA"/>
    </source>
</evidence>
<organism evidence="2 3">
    <name type="scientific">Anopheles minimus</name>
    <dbReference type="NCBI Taxonomy" id="112268"/>
    <lineage>
        <taxon>Eukaryota</taxon>
        <taxon>Metazoa</taxon>
        <taxon>Ecdysozoa</taxon>
        <taxon>Arthropoda</taxon>
        <taxon>Hexapoda</taxon>
        <taxon>Insecta</taxon>
        <taxon>Pterygota</taxon>
        <taxon>Neoptera</taxon>
        <taxon>Endopterygota</taxon>
        <taxon>Diptera</taxon>
        <taxon>Nematocera</taxon>
        <taxon>Culicoidea</taxon>
        <taxon>Culicidae</taxon>
        <taxon>Anophelinae</taxon>
        <taxon>Anopheles</taxon>
    </lineage>
</organism>
<feature type="region of interest" description="Disordered" evidence="1">
    <location>
        <begin position="161"/>
        <end position="193"/>
    </location>
</feature>
<accession>A0A182W941</accession>